<keyword evidence="4" id="KW-0067">ATP-binding</keyword>
<name>A0A166YS88_9PEZI</name>
<feature type="compositionally biased region" description="Polar residues" evidence="7">
    <location>
        <begin position="251"/>
        <end position="264"/>
    </location>
</feature>
<accession>A0A166YS88</accession>
<dbReference type="SMART" id="SM00220">
    <property type="entry name" value="S_TKc"/>
    <property type="match status" value="1"/>
</dbReference>
<comment type="similarity">
    <text evidence="5">Belongs to the protein kinase superfamily. STE Ser/Thr protein kinase family. MAP kinase kinase subfamily.</text>
</comment>
<sequence>LEPPYAACAIGSFETSFTTPDSSLPLLPHRELRHRHEDQPHSAMTDLNTPDSFPATPDGLVDRDGLSSPASPGSADSSEASTPLEGPLDNALDIPKRVPSLRTVSDPQNMTPSSTPLGMLSNARRPPPTASMMSMGSGPMNEVMARARALHAQRMGKPAGSQPAPNNMASSPSSPVPRQGSPGGIPGGIPGNLKLPGGMSRPTPGGMPRSAPVIQTKPSLAARRGPMMKLSDMSGSSPASPTPKLSDIHGSDNNGSAPNGTTGSKMDDFKKYIDSEKGWITFDGAATITKTGVNFANGTAFTISLDEVEVMDELGKGNYGTVYKVKHTKPRVPRFGSGLGGFKHSTLTTAHSDPSPIRKADGSADSSPVSAPPEGTSGRVMAMKEIRLELEEAKFTTILKELVILHECISPYIIDFYGAFFQEGAVYMCIEYMDGGSIDKLYDGGIPEGVLRKITYSTVMGLKSLKDEHNIIHRDVKPTNILANTRGQIKICDFGVSGNLVASIAKTNIGCQSYMAPERISGGGMAAGADGTYSVQSDIWSLGLTVIECALGRYPYPPEVSSTIFSQLSPQAIVEGEPPGLPEEGYSSTAHDFVHKCLNKIPKDRPTYAALLQHPWMAPFSKIETIAEEAEEGDEAEAVAETVGKLSLSSGTDDEEVAEWVKSVLERKRSGLVAPASRPALHAAPLDSVSPNVSPLVGAGRQLQ</sequence>
<feature type="non-terminal residue" evidence="9">
    <location>
        <position position="1"/>
    </location>
</feature>
<evidence type="ECO:0000256" key="5">
    <source>
        <dbReference type="ARBA" id="ARBA00038035"/>
    </source>
</evidence>
<evidence type="ECO:0000313" key="9">
    <source>
        <dbReference type="EMBL" id="KZL78000.1"/>
    </source>
</evidence>
<evidence type="ECO:0000313" key="10">
    <source>
        <dbReference type="Proteomes" id="UP000076552"/>
    </source>
</evidence>
<feature type="domain" description="Protein kinase" evidence="8">
    <location>
        <begin position="308"/>
        <end position="617"/>
    </location>
</feature>
<dbReference type="InterPro" id="IPR011009">
    <property type="entry name" value="Kinase-like_dom_sf"/>
</dbReference>
<proteinExistence type="inferred from homology"/>
<feature type="region of interest" description="Disordered" evidence="7">
    <location>
        <begin position="15"/>
        <end position="127"/>
    </location>
</feature>
<dbReference type="Gene3D" id="1.10.510.10">
    <property type="entry name" value="Transferase(Phosphotransferase) domain 1"/>
    <property type="match status" value="1"/>
</dbReference>
<dbReference type="Gene3D" id="3.30.200.20">
    <property type="entry name" value="Phosphorylase Kinase, domain 1"/>
    <property type="match status" value="2"/>
</dbReference>
<feature type="compositionally biased region" description="Low complexity" evidence="7">
    <location>
        <begin position="67"/>
        <end position="81"/>
    </location>
</feature>
<keyword evidence="3 9" id="KW-0418">Kinase</keyword>
<evidence type="ECO:0000256" key="2">
    <source>
        <dbReference type="ARBA" id="ARBA00022741"/>
    </source>
</evidence>
<feature type="compositionally biased region" description="Basic and acidic residues" evidence="7">
    <location>
        <begin position="28"/>
        <end position="40"/>
    </location>
</feature>
<keyword evidence="10" id="KW-1185">Reference proteome</keyword>
<dbReference type="STRING" id="708197.A0A166YS88"/>
<dbReference type="PANTHER" id="PTHR48013">
    <property type="entry name" value="DUAL SPECIFICITY MITOGEN-ACTIVATED PROTEIN KINASE KINASE 5-RELATED"/>
    <property type="match status" value="1"/>
</dbReference>
<dbReference type="AlphaFoldDB" id="A0A166YS88"/>
<dbReference type="GO" id="GO:0071474">
    <property type="term" value="P:cellular hyperosmotic response"/>
    <property type="evidence" value="ECO:0007669"/>
    <property type="project" value="TreeGrafter"/>
</dbReference>
<reference evidence="9 10" key="1">
    <citation type="submission" date="2015-06" db="EMBL/GenBank/DDBJ databases">
        <title>Survival trade-offs in plant roots during colonization by closely related pathogenic and mutualistic fungi.</title>
        <authorList>
            <person name="Hacquard S."/>
            <person name="Kracher B."/>
            <person name="Hiruma K."/>
            <person name="Weinman A."/>
            <person name="Muench P."/>
            <person name="Garrido Oter R."/>
            <person name="Ver Loren van Themaat E."/>
            <person name="Dallerey J.-F."/>
            <person name="Damm U."/>
            <person name="Henrissat B."/>
            <person name="Lespinet O."/>
            <person name="Thon M."/>
            <person name="Kemen E."/>
            <person name="McHardy A.C."/>
            <person name="Schulze-Lefert P."/>
            <person name="O'Connell R.J."/>
        </authorList>
    </citation>
    <scope>NUCLEOTIDE SEQUENCE [LARGE SCALE GENOMIC DNA]</scope>
    <source>
        <strain evidence="9 10">0861</strain>
    </source>
</reference>
<feature type="region of interest" description="Disordered" evidence="7">
    <location>
        <begin position="154"/>
        <end position="264"/>
    </location>
</feature>
<organism evidence="9 10">
    <name type="scientific">Colletotrichum tofieldiae</name>
    <dbReference type="NCBI Taxonomy" id="708197"/>
    <lineage>
        <taxon>Eukaryota</taxon>
        <taxon>Fungi</taxon>
        <taxon>Dikarya</taxon>
        <taxon>Ascomycota</taxon>
        <taxon>Pezizomycotina</taxon>
        <taxon>Sordariomycetes</taxon>
        <taxon>Hypocreomycetidae</taxon>
        <taxon>Glomerellales</taxon>
        <taxon>Glomerellaceae</taxon>
        <taxon>Colletotrichum</taxon>
        <taxon>Colletotrichum spaethianum species complex</taxon>
    </lineage>
</organism>
<dbReference type="GO" id="GO:0005524">
    <property type="term" value="F:ATP binding"/>
    <property type="evidence" value="ECO:0007669"/>
    <property type="project" value="UniProtKB-KW"/>
</dbReference>
<evidence type="ECO:0000256" key="4">
    <source>
        <dbReference type="ARBA" id="ARBA00022840"/>
    </source>
</evidence>
<dbReference type="InterPro" id="IPR000719">
    <property type="entry name" value="Prot_kinase_dom"/>
</dbReference>
<evidence type="ECO:0000256" key="1">
    <source>
        <dbReference type="ARBA" id="ARBA00022679"/>
    </source>
</evidence>
<dbReference type="EMBL" id="LFIV01000004">
    <property type="protein sequence ID" value="KZL78000.1"/>
    <property type="molecule type" value="Genomic_DNA"/>
</dbReference>
<dbReference type="Proteomes" id="UP000076552">
    <property type="component" value="Unassembled WGS sequence"/>
</dbReference>
<dbReference type="PROSITE" id="PS50011">
    <property type="entry name" value="PROTEIN_KINASE_DOM"/>
    <property type="match status" value="1"/>
</dbReference>
<evidence type="ECO:0000256" key="7">
    <source>
        <dbReference type="SAM" id="MobiDB-lite"/>
    </source>
</evidence>
<comment type="caution">
    <text evidence="9">The sequence shown here is derived from an EMBL/GenBank/DDBJ whole genome shotgun (WGS) entry which is preliminary data.</text>
</comment>
<feature type="compositionally biased region" description="Low complexity" evidence="7">
    <location>
        <begin position="161"/>
        <end position="177"/>
    </location>
</feature>
<dbReference type="EC" id="2.7.12.2" evidence="6"/>
<feature type="region of interest" description="Disordered" evidence="7">
    <location>
        <begin position="347"/>
        <end position="377"/>
    </location>
</feature>
<dbReference type="Pfam" id="PF00069">
    <property type="entry name" value="Pkinase"/>
    <property type="match status" value="1"/>
</dbReference>
<dbReference type="SUPFAM" id="SSF56112">
    <property type="entry name" value="Protein kinase-like (PK-like)"/>
    <property type="match status" value="1"/>
</dbReference>
<evidence type="ECO:0000256" key="6">
    <source>
        <dbReference type="ARBA" id="ARBA00038999"/>
    </source>
</evidence>
<feature type="compositionally biased region" description="Polar residues" evidence="7">
    <location>
        <begin position="102"/>
        <end position="116"/>
    </location>
</feature>
<gene>
    <name evidence="9" type="ORF">CT0861_04110</name>
</gene>
<evidence type="ECO:0000256" key="3">
    <source>
        <dbReference type="ARBA" id="ARBA00022777"/>
    </source>
</evidence>
<feature type="region of interest" description="Disordered" evidence="7">
    <location>
        <begin position="680"/>
        <end position="704"/>
    </location>
</feature>
<evidence type="ECO:0000259" key="8">
    <source>
        <dbReference type="PROSITE" id="PS50011"/>
    </source>
</evidence>
<keyword evidence="2" id="KW-0547">Nucleotide-binding</keyword>
<dbReference type="GO" id="GO:0004708">
    <property type="term" value="F:MAP kinase kinase activity"/>
    <property type="evidence" value="ECO:0007669"/>
    <property type="project" value="UniProtKB-EC"/>
</dbReference>
<protein>
    <recommendedName>
        <fullName evidence="6">mitogen-activated protein kinase kinase</fullName>
        <ecNumber evidence="6">2.7.12.2</ecNumber>
    </recommendedName>
</protein>
<dbReference type="PANTHER" id="PTHR48013:SF25">
    <property type="entry name" value="MAP KINASE KINASE PBS2"/>
    <property type="match status" value="1"/>
</dbReference>
<keyword evidence="1" id="KW-0808">Transferase</keyword>
<feature type="compositionally biased region" description="Gly residues" evidence="7">
    <location>
        <begin position="181"/>
        <end position="190"/>
    </location>
</feature>